<proteinExistence type="predicted"/>
<accession>A0A0F9CKT4</accession>
<dbReference type="EMBL" id="LAZR01035615">
    <property type="protein sequence ID" value="KKL27052.1"/>
    <property type="molecule type" value="Genomic_DNA"/>
</dbReference>
<name>A0A0F9CKT4_9ZZZZ</name>
<protein>
    <submittedName>
        <fullName evidence="1">Uncharacterized protein</fullName>
    </submittedName>
</protein>
<dbReference type="AlphaFoldDB" id="A0A0F9CKT4"/>
<gene>
    <name evidence="1" type="ORF">LCGC14_2389040</name>
</gene>
<organism evidence="1">
    <name type="scientific">marine sediment metagenome</name>
    <dbReference type="NCBI Taxonomy" id="412755"/>
    <lineage>
        <taxon>unclassified sequences</taxon>
        <taxon>metagenomes</taxon>
        <taxon>ecological metagenomes</taxon>
    </lineage>
</organism>
<comment type="caution">
    <text evidence="1">The sequence shown here is derived from an EMBL/GenBank/DDBJ whole genome shotgun (WGS) entry which is preliminary data.</text>
</comment>
<reference evidence="1" key="1">
    <citation type="journal article" date="2015" name="Nature">
        <title>Complex archaea that bridge the gap between prokaryotes and eukaryotes.</title>
        <authorList>
            <person name="Spang A."/>
            <person name="Saw J.H."/>
            <person name="Jorgensen S.L."/>
            <person name="Zaremba-Niedzwiedzka K."/>
            <person name="Martijn J."/>
            <person name="Lind A.E."/>
            <person name="van Eijk R."/>
            <person name="Schleper C."/>
            <person name="Guy L."/>
            <person name="Ettema T.J."/>
        </authorList>
    </citation>
    <scope>NUCLEOTIDE SEQUENCE</scope>
</reference>
<evidence type="ECO:0000313" key="1">
    <source>
        <dbReference type="EMBL" id="KKL27052.1"/>
    </source>
</evidence>
<sequence>MASLNSLQARALAAQSTAIRNVDDLSHGLRIIHTSTAAITSVTCTTATNLVLIDADGTTTSTFSGDSTLGAVADTINASSNWKCKILDGLRATASASGFVENTTVTASTEHGELGYTLHIDNDSLDDYLLRCTYDRAVGVNMPLVGHRVKLVKFTYNVDVNGALAGAVRIYEWDPRDRTETLIWAAASVDATETTHDFSKAPITAKEGNDLVILITDTTSITDSGDNFLQAIYVRE</sequence>